<comment type="subcellular location">
    <subcellularLocation>
        <location evidence="3">Cytoplasm</location>
    </subcellularLocation>
</comment>
<dbReference type="SUPFAM" id="SSF75420">
    <property type="entry name" value="YhbC-like, N-terminal domain"/>
    <property type="match status" value="1"/>
</dbReference>
<dbReference type="GO" id="GO:0006412">
    <property type="term" value="P:translation"/>
    <property type="evidence" value="ECO:0007669"/>
    <property type="project" value="TreeGrafter"/>
</dbReference>
<feature type="domain" description="Ribosome maturation factor RimP N-terminal" evidence="4">
    <location>
        <begin position="13"/>
        <end position="87"/>
    </location>
</feature>
<dbReference type="Proteomes" id="UP000886058">
    <property type="component" value="Unassembled WGS sequence"/>
</dbReference>
<feature type="domain" description="Ribosome maturation factor RimP C-terminal" evidence="5">
    <location>
        <begin position="92"/>
        <end position="170"/>
    </location>
</feature>
<dbReference type="InterPro" id="IPR028998">
    <property type="entry name" value="RimP_C"/>
</dbReference>
<evidence type="ECO:0000256" key="2">
    <source>
        <dbReference type="ARBA" id="ARBA00022517"/>
    </source>
</evidence>
<name>A0A7C5HJ22_9CHLB</name>
<keyword evidence="1 3" id="KW-0963">Cytoplasm</keyword>
<comment type="function">
    <text evidence="3">Required for maturation of 30S ribosomal subunits.</text>
</comment>
<gene>
    <name evidence="3 6" type="primary">rimP</name>
    <name evidence="6" type="ORF">ENL07_11055</name>
</gene>
<organism evidence="6">
    <name type="scientific">Chlorobaculum parvum</name>
    <dbReference type="NCBI Taxonomy" id="274539"/>
    <lineage>
        <taxon>Bacteria</taxon>
        <taxon>Pseudomonadati</taxon>
        <taxon>Chlorobiota</taxon>
        <taxon>Chlorobiia</taxon>
        <taxon>Chlorobiales</taxon>
        <taxon>Chlorobiaceae</taxon>
        <taxon>Chlorobaculum</taxon>
    </lineage>
</organism>
<dbReference type="GO" id="GO:0005829">
    <property type="term" value="C:cytosol"/>
    <property type="evidence" value="ECO:0007669"/>
    <property type="project" value="TreeGrafter"/>
</dbReference>
<reference evidence="6" key="1">
    <citation type="journal article" date="2020" name="mSystems">
        <title>Genome- and Community-Level Interaction Insights into Carbon Utilization and Element Cycling Functions of Hydrothermarchaeota in Hydrothermal Sediment.</title>
        <authorList>
            <person name="Zhou Z."/>
            <person name="Liu Y."/>
            <person name="Xu W."/>
            <person name="Pan J."/>
            <person name="Luo Z.H."/>
            <person name="Li M."/>
        </authorList>
    </citation>
    <scope>NUCLEOTIDE SEQUENCE [LARGE SCALE GENOMIC DNA]</scope>
    <source>
        <strain evidence="6">HyVt-633</strain>
    </source>
</reference>
<keyword evidence="2 3" id="KW-0690">Ribosome biogenesis</keyword>
<comment type="similarity">
    <text evidence="3">Belongs to the RimP family.</text>
</comment>
<dbReference type="InterPro" id="IPR003728">
    <property type="entry name" value="Ribosome_maturation_RimP"/>
</dbReference>
<evidence type="ECO:0000313" key="6">
    <source>
        <dbReference type="EMBL" id="HHE33123.1"/>
    </source>
</evidence>
<dbReference type="Pfam" id="PF02576">
    <property type="entry name" value="RimP_N"/>
    <property type="match status" value="1"/>
</dbReference>
<comment type="caution">
    <text evidence="6">The sequence shown here is derived from an EMBL/GenBank/DDBJ whole genome shotgun (WGS) entry which is preliminary data.</text>
</comment>
<evidence type="ECO:0000259" key="4">
    <source>
        <dbReference type="Pfam" id="PF02576"/>
    </source>
</evidence>
<evidence type="ECO:0000256" key="3">
    <source>
        <dbReference type="HAMAP-Rule" id="MF_01077"/>
    </source>
</evidence>
<dbReference type="AlphaFoldDB" id="A0A7C5HJ22"/>
<proteinExistence type="inferred from homology"/>
<dbReference type="PANTHER" id="PTHR33867">
    <property type="entry name" value="RIBOSOME MATURATION FACTOR RIMP"/>
    <property type="match status" value="1"/>
</dbReference>
<accession>A0A7C5HJ22</accession>
<evidence type="ECO:0000259" key="5">
    <source>
        <dbReference type="Pfam" id="PF17384"/>
    </source>
</evidence>
<protein>
    <recommendedName>
        <fullName evidence="3">Ribosome maturation factor RimP</fullName>
    </recommendedName>
</protein>
<sequence>MDEMIQRAIDESIAEVSAVKGRDIYLVEADVRGGGRIIELTVEADKGVSIDQCAKLSRTIRACLEACEENLMLAGGDFELMVSSPGLGEPIRVPRQYLRHLGRKMKVVYLDSEGERKEFEGKLTEASIEGDEPSITIEPVMKGKKKKTSGREPLTLRLADIVKAVVQTEW</sequence>
<dbReference type="Pfam" id="PF17384">
    <property type="entry name" value="DUF150_C"/>
    <property type="match status" value="1"/>
</dbReference>
<dbReference type="Gene3D" id="3.30.300.70">
    <property type="entry name" value="RimP-like superfamily, N-terminal"/>
    <property type="match status" value="1"/>
</dbReference>
<dbReference type="HAMAP" id="MF_01077">
    <property type="entry name" value="RimP"/>
    <property type="match status" value="1"/>
</dbReference>
<dbReference type="InterPro" id="IPR035956">
    <property type="entry name" value="RimP_N_sf"/>
</dbReference>
<dbReference type="EMBL" id="DRSQ01000234">
    <property type="protein sequence ID" value="HHE33123.1"/>
    <property type="molecule type" value="Genomic_DNA"/>
</dbReference>
<dbReference type="InterPro" id="IPR028989">
    <property type="entry name" value="RimP_N"/>
</dbReference>
<dbReference type="NCBIfam" id="NF011234">
    <property type="entry name" value="PRK14641.1"/>
    <property type="match status" value="1"/>
</dbReference>
<dbReference type="PANTHER" id="PTHR33867:SF1">
    <property type="entry name" value="RIBOSOME MATURATION FACTOR RIMP"/>
    <property type="match status" value="1"/>
</dbReference>
<evidence type="ECO:0000256" key="1">
    <source>
        <dbReference type="ARBA" id="ARBA00022490"/>
    </source>
</evidence>
<dbReference type="GO" id="GO:0000028">
    <property type="term" value="P:ribosomal small subunit assembly"/>
    <property type="evidence" value="ECO:0007669"/>
    <property type="project" value="TreeGrafter"/>
</dbReference>